<evidence type="ECO:0000313" key="11">
    <source>
        <dbReference type="Proteomes" id="UP000243924"/>
    </source>
</evidence>
<dbReference type="CDD" id="cd17324">
    <property type="entry name" value="MFS_NepI_like"/>
    <property type="match status" value="1"/>
</dbReference>
<feature type="transmembrane region" description="Helical" evidence="8">
    <location>
        <begin position="139"/>
        <end position="157"/>
    </location>
</feature>
<evidence type="ECO:0000256" key="8">
    <source>
        <dbReference type="SAM" id="Phobius"/>
    </source>
</evidence>
<keyword evidence="11" id="KW-1185">Reference proteome</keyword>
<feature type="transmembrane region" description="Helical" evidence="8">
    <location>
        <begin position="310"/>
        <end position="332"/>
    </location>
</feature>
<dbReference type="EMBL" id="LT629787">
    <property type="protein sequence ID" value="SDU30626.1"/>
    <property type="molecule type" value="Genomic_DNA"/>
</dbReference>
<dbReference type="SUPFAM" id="SSF103473">
    <property type="entry name" value="MFS general substrate transporter"/>
    <property type="match status" value="1"/>
</dbReference>
<dbReference type="PROSITE" id="PS50850">
    <property type="entry name" value="MFS"/>
    <property type="match status" value="1"/>
</dbReference>
<protein>
    <submittedName>
        <fullName evidence="10">MFS transporter, YNFM family, putative membrane transport protein</fullName>
    </submittedName>
</protein>
<reference evidence="11" key="1">
    <citation type="submission" date="2016-10" db="EMBL/GenBank/DDBJ databases">
        <authorList>
            <person name="Varghese N."/>
            <person name="Submissions S."/>
        </authorList>
    </citation>
    <scope>NUCLEOTIDE SEQUENCE [LARGE SCALE GENOMIC DNA]</scope>
    <source>
        <strain evidence="11">CECT 8338</strain>
    </source>
</reference>
<feature type="domain" description="Major facilitator superfamily (MFS) profile" evidence="9">
    <location>
        <begin position="19"/>
        <end position="397"/>
    </location>
</feature>
<feature type="transmembrane region" description="Helical" evidence="8">
    <location>
        <begin position="254"/>
        <end position="275"/>
    </location>
</feature>
<comment type="subcellular location">
    <subcellularLocation>
        <location evidence="1">Cell membrane</location>
        <topology evidence="1">Multi-pass membrane protein</topology>
    </subcellularLocation>
</comment>
<comment type="similarity">
    <text evidence="2">Belongs to the major facilitator superfamily.</text>
</comment>
<evidence type="ECO:0000256" key="1">
    <source>
        <dbReference type="ARBA" id="ARBA00004651"/>
    </source>
</evidence>
<dbReference type="AlphaFoldDB" id="A0A1H2HFQ3"/>
<feature type="transmembrane region" description="Helical" evidence="8">
    <location>
        <begin position="221"/>
        <end position="242"/>
    </location>
</feature>
<dbReference type="Proteomes" id="UP000243924">
    <property type="component" value="Chromosome I"/>
</dbReference>
<evidence type="ECO:0000256" key="4">
    <source>
        <dbReference type="ARBA" id="ARBA00022475"/>
    </source>
</evidence>
<feature type="transmembrane region" description="Helical" evidence="8">
    <location>
        <begin position="58"/>
        <end position="77"/>
    </location>
</feature>
<evidence type="ECO:0000256" key="3">
    <source>
        <dbReference type="ARBA" id="ARBA00022448"/>
    </source>
</evidence>
<organism evidence="10 11">
    <name type="scientific">Halopseudomonas salegens</name>
    <dbReference type="NCBI Taxonomy" id="1434072"/>
    <lineage>
        <taxon>Bacteria</taxon>
        <taxon>Pseudomonadati</taxon>
        <taxon>Pseudomonadota</taxon>
        <taxon>Gammaproteobacteria</taxon>
        <taxon>Pseudomonadales</taxon>
        <taxon>Pseudomonadaceae</taxon>
        <taxon>Halopseudomonas</taxon>
    </lineage>
</organism>
<evidence type="ECO:0000259" key="9">
    <source>
        <dbReference type="PROSITE" id="PS50850"/>
    </source>
</evidence>
<feature type="transmembrane region" description="Helical" evidence="8">
    <location>
        <begin position="287"/>
        <end position="304"/>
    </location>
</feature>
<dbReference type="RefSeq" id="WP_197675020.1">
    <property type="nucleotide sequence ID" value="NZ_LT629787.1"/>
</dbReference>
<evidence type="ECO:0000313" key="10">
    <source>
        <dbReference type="EMBL" id="SDU30626.1"/>
    </source>
</evidence>
<evidence type="ECO:0000256" key="2">
    <source>
        <dbReference type="ARBA" id="ARBA00008335"/>
    </source>
</evidence>
<dbReference type="STRING" id="1434072.SAMN05216210_3007"/>
<dbReference type="InterPro" id="IPR020846">
    <property type="entry name" value="MFS_dom"/>
</dbReference>
<feature type="transmembrane region" description="Helical" evidence="8">
    <location>
        <begin position="84"/>
        <end position="104"/>
    </location>
</feature>
<evidence type="ECO:0000256" key="5">
    <source>
        <dbReference type="ARBA" id="ARBA00022692"/>
    </source>
</evidence>
<dbReference type="PROSITE" id="PS00216">
    <property type="entry name" value="SUGAR_TRANSPORT_1"/>
    <property type="match status" value="1"/>
</dbReference>
<proteinExistence type="inferred from homology"/>
<dbReference type="Gene3D" id="1.20.1250.20">
    <property type="entry name" value="MFS general substrate transporter like domains"/>
    <property type="match status" value="1"/>
</dbReference>
<feature type="transmembrane region" description="Helical" evidence="8">
    <location>
        <begin position="20"/>
        <end position="38"/>
    </location>
</feature>
<feature type="transmembrane region" description="Helical" evidence="8">
    <location>
        <begin position="110"/>
        <end position="132"/>
    </location>
</feature>
<evidence type="ECO:0000256" key="7">
    <source>
        <dbReference type="ARBA" id="ARBA00023136"/>
    </source>
</evidence>
<keyword evidence="6 8" id="KW-1133">Transmembrane helix</keyword>
<evidence type="ECO:0000256" key="6">
    <source>
        <dbReference type="ARBA" id="ARBA00022989"/>
    </source>
</evidence>
<keyword evidence="3" id="KW-0813">Transport</keyword>
<dbReference type="PANTHER" id="PTHR43271:SF1">
    <property type="entry name" value="INNER MEMBRANE TRANSPORT PROTEIN YNFM"/>
    <property type="match status" value="1"/>
</dbReference>
<dbReference type="InterPro" id="IPR005829">
    <property type="entry name" value="Sugar_transporter_CS"/>
</dbReference>
<accession>A0A1H2HFQ3</accession>
<dbReference type="GO" id="GO:0022857">
    <property type="term" value="F:transmembrane transporter activity"/>
    <property type="evidence" value="ECO:0007669"/>
    <property type="project" value="InterPro"/>
</dbReference>
<keyword evidence="4" id="KW-1003">Cell membrane</keyword>
<sequence length="411" mass="43487">MQPASTPLIEAGTSAYRRVCLALLIASLVIFANLYAIHPLLPLIAEHYQVSVLKAANAFNLTSLTLGLALLVIGPLSDAWGRRNILLCGLLATALLTLAMAWTSHYHSLLVLRALLGVALAVLPATAVAYLGDTVSRNALIGAVGLYISGNTLGGAGGRLVGGVLADHFGLHMMFLLVGGVSLGGVLLIAWLLPPPGNFQRQTLAPRNVFANFGRHLRHPLLWPAMLLGGLNFLIFVNLYTYLTFRLSAPPWQLGASALGLLFLSYLGGTFSAALSSRMAARSQTGGMALGVGILLLGCLLTLANNLGLIVLGLVINSFGFFLTHSLANAWVNQHAEQAKASATSLYSVCYYLGAAVGIYYLQSFWQWAGWPAVIGAAALVLLVNLALIALLQWRSASYNADNSDPEAMPS</sequence>
<keyword evidence="7 8" id="KW-0472">Membrane</keyword>
<dbReference type="GO" id="GO:0005886">
    <property type="term" value="C:plasma membrane"/>
    <property type="evidence" value="ECO:0007669"/>
    <property type="project" value="UniProtKB-SubCell"/>
</dbReference>
<feature type="transmembrane region" description="Helical" evidence="8">
    <location>
        <begin position="344"/>
        <end position="362"/>
    </location>
</feature>
<dbReference type="InterPro" id="IPR036259">
    <property type="entry name" value="MFS_trans_sf"/>
</dbReference>
<name>A0A1H2HFQ3_9GAMM</name>
<feature type="transmembrane region" description="Helical" evidence="8">
    <location>
        <begin position="368"/>
        <end position="392"/>
    </location>
</feature>
<dbReference type="PANTHER" id="PTHR43271">
    <property type="entry name" value="BLL2771 PROTEIN"/>
    <property type="match status" value="1"/>
</dbReference>
<feature type="transmembrane region" description="Helical" evidence="8">
    <location>
        <begin position="169"/>
        <end position="193"/>
    </location>
</feature>
<dbReference type="InterPro" id="IPR011701">
    <property type="entry name" value="MFS"/>
</dbReference>
<keyword evidence="5 8" id="KW-0812">Transmembrane</keyword>
<dbReference type="Pfam" id="PF07690">
    <property type="entry name" value="MFS_1"/>
    <property type="match status" value="1"/>
</dbReference>
<gene>
    <name evidence="10" type="ORF">SAMN05216210_3007</name>
</gene>